<dbReference type="Gene3D" id="1.20.1280.50">
    <property type="match status" value="1"/>
</dbReference>
<proteinExistence type="predicted"/>
<dbReference type="PANTHER" id="PTHR31672:SF7">
    <property type="entry name" value="F-BOX DOMAIN-CONTAINING PROTEIN"/>
    <property type="match status" value="1"/>
</dbReference>
<dbReference type="InterPro" id="IPR050796">
    <property type="entry name" value="SCF_F-box_component"/>
</dbReference>
<feature type="region of interest" description="Disordered" evidence="1">
    <location>
        <begin position="1"/>
        <end position="23"/>
    </location>
</feature>
<comment type="caution">
    <text evidence="3">The sequence shown here is derived from an EMBL/GenBank/DDBJ whole genome shotgun (WGS) entry which is preliminary data.</text>
</comment>
<keyword evidence="4" id="KW-1185">Reference proteome</keyword>
<dbReference type="InterPro" id="IPR001810">
    <property type="entry name" value="F-box_dom"/>
</dbReference>
<dbReference type="Pfam" id="PF03478">
    <property type="entry name" value="Beta-prop_KIB1-4"/>
    <property type="match status" value="1"/>
</dbReference>
<dbReference type="Proteomes" id="UP000734854">
    <property type="component" value="Unassembled WGS sequence"/>
</dbReference>
<feature type="compositionally biased region" description="Basic and acidic residues" evidence="1">
    <location>
        <begin position="112"/>
        <end position="122"/>
    </location>
</feature>
<dbReference type="InterPro" id="IPR036047">
    <property type="entry name" value="F-box-like_dom_sf"/>
</dbReference>
<feature type="region of interest" description="Disordered" evidence="1">
    <location>
        <begin position="50"/>
        <end position="70"/>
    </location>
</feature>
<dbReference type="SMART" id="SM00256">
    <property type="entry name" value="FBOX"/>
    <property type="match status" value="1"/>
</dbReference>
<dbReference type="AlphaFoldDB" id="A0A8J5HZ66"/>
<protein>
    <recommendedName>
        <fullName evidence="2">F-box domain-containing protein</fullName>
    </recommendedName>
</protein>
<organism evidence="3 4">
    <name type="scientific">Zingiber officinale</name>
    <name type="common">Ginger</name>
    <name type="synonym">Amomum zingiber</name>
    <dbReference type="NCBI Taxonomy" id="94328"/>
    <lineage>
        <taxon>Eukaryota</taxon>
        <taxon>Viridiplantae</taxon>
        <taxon>Streptophyta</taxon>
        <taxon>Embryophyta</taxon>
        <taxon>Tracheophyta</taxon>
        <taxon>Spermatophyta</taxon>
        <taxon>Magnoliopsida</taxon>
        <taxon>Liliopsida</taxon>
        <taxon>Zingiberales</taxon>
        <taxon>Zingiberaceae</taxon>
        <taxon>Zingiber</taxon>
    </lineage>
</organism>
<evidence type="ECO:0000256" key="1">
    <source>
        <dbReference type="SAM" id="MobiDB-lite"/>
    </source>
</evidence>
<dbReference type="SUPFAM" id="SSF81383">
    <property type="entry name" value="F-box domain"/>
    <property type="match status" value="1"/>
</dbReference>
<dbReference type="Pfam" id="PF00646">
    <property type="entry name" value="F-box"/>
    <property type="match status" value="1"/>
</dbReference>
<evidence type="ECO:0000313" key="3">
    <source>
        <dbReference type="EMBL" id="KAG6538762.1"/>
    </source>
</evidence>
<dbReference type="SUPFAM" id="SSF50965">
    <property type="entry name" value="Galactose oxidase, central domain"/>
    <property type="match status" value="1"/>
</dbReference>
<feature type="region of interest" description="Disordered" evidence="1">
    <location>
        <begin position="96"/>
        <end position="138"/>
    </location>
</feature>
<feature type="domain" description="F-box" evidence="2">
    <location>
        <begin position="235"/>
        <end position="280"/>
    </location>
</feature>
<gene>
    <name evidence="3" type="ORF">ZIOFF_003890</name>
</gene>
<sequence>MQEETEVYYSTASQTSKTNTHKATPTVYRAAHVPHLTCVKQKRLMMLQPPDTEEREPKSMEIPSARRGRGVVTRVAAAGHMRFSAKSEKLWQHPQPHLPSSLGLFPSPGCQRETKRAPHEVSSHLSPSSLPKSITKAGEEEPTTFAPSIFVSLSASLKPSVVASLRQRVSGARGICVRKTRQIEDFNLWFLGSCQYNFGGSSYSLVDYTMEQKMVDIVAGKNRKRKANEATHTIPFLLDELNEDLLERVLSWLPASSLFRLGSVCKRWRSVATSETFHIACSQIPSREPWFLMVDHEFEDLVVYDTSERNWKSFTHRTCNPKGHNRKAIPVAASGGLVCYRTGSGGFFVCNLLTGSCRELPPPAGQGSESHTLHAIAMCSSSTKPTFFKIVLVLGKPPNLVCRVFDSVRSTWEDEITLLEKADSSSESQIMGEEIFYFLSKAGDVVATNMQRSPSKQYSSVLITENSEQVVYFLSETGTVVACNLTQKTFFEYPRILPIYFEYSIDVVGCKGEMLVVVLSEFLETASLRVWKFSKEDKSWKQVAAMPPAMSHEFHGQKMDINCTSYQDVIFICASSSESSRYIMFSMEDEEWVELPRCNVNGKPREFMSAISFEPRVEATAMHPLTLVGSDSEKAMVIGEPSDPALAIPCFAVDSFCKCKDGPENDLRLTIASINSYGSDQVMVLIQVINCFEDSKL</sequence>
<evidence type="ECO:0000313" key="4">
    <source>
        <dbReference type="Proteomes" id="UP000734854"/>
    </source>
</evidence>
<name>A0A8J5HZ66_ZINOF</name>
<dbReference type="EMBL" id="JACMSC010000001">
    <property type="protein sequence ID" value="KAG6538762.1"/>
    <property type="molecule type" value="Genomic_DNA"/>
</dbReference>
<dbReference type="InterPro" id="IPR005174">
    <property type="entry name" value="KIB1-4_b-propeller"/>
</dbReference>
<dbReference type="PROSITE" id="PS50181">
    <property type="entry name" value="FBOX"/>
    <property type="match status" value="1"/>
</dbReference>
<accession>A0A8J5HZ66</accession>
<evidence type="ECO:0000259" key="2">
    <source>
        <dbReference type="PROSITE" id="PS50181"/>
    </source>
</evidence>
<dbReference type="InterPro" id="IPR011043">
    <property type="entry name" value="Gal_Oxase/kelch_b-propeller"/>
</dbReference>
<reference evidence="3 4" key="1">
    <citation type="submission" date="2020-08" db="EMBL/GenBank/DDBJ databases">
        <title>Plant Genome Project.</title>
        <authorList>
            <person name="Zhang R.-G."/>
        </authorList>
    </citation>
    <scope>NUCLEOTIDE SEQUENCE [LARGE SCALE GENOMIC DNA]</scope>
    <source>
        <tissue evidence="3">Rhizome</tissue>
    </source>
</reference>
<feature type="compositionally biased region" description="Low complexity" evidence="1">
    <location>
        <begin position="123"/>
        <end position="133"/>
    </location>
</feature>
<dbReference type="PANTHER" id="PTHR31672">
    <property type="entry name" value="BNACNNG10540D PROTEIN"/>
    <property type="match status" value="1"/>
</dbReference>
<feature type="compositionally biased region" description="Polar residues" evidence="1">
    <location>
        <begin position="8"/>
        <end position="23"/>
    </location>
</feature>